<evidence type="ECO:0000259" key="1">
    <source>
        <dbReference type="Pfam" id="PF24957"/>
    </source>
</evidence>
<comment type="caution">
    <text evidence="2">The sequence shown here is derived from an EMBL/GenBank/DDBJ whole genome shotgun (WGS) entry which is preliminary data.</text>
</comment>
<name>A0A315XN51_9EURY</name>
<dbReference type="InterPro" id="IPR056666">
    <property type="entry name" value="DrmE_C"/>
</dbReference>
<dbReference type="AlphaFoldDB" id="A0A315XN51"/>
<dbReference type="OrthoDB" id="383822at2157"/>
<organism evidence="2 3">
    <name type="scientific">Methanobrevibacter thaueri</name>
    <dbReference type="NCBI Taxonomy" id="190975"/>
    <lineage>
        <taxon>Archaea</taxon>
        <taxon>Methanobacteriati</taxon>
        <taxon>Methanobacteriota</taxon>
        <taxon>Methanomada group</taxon>
        <taxon>Methanobacteria</taxon>
        <taxon>Methanobacteriales</taxon>
        <taxon>Methanobacteriaceae</taxon>
        <taxon>Methanobrevibacter</taxon>
    </lineage>
</organism>
<protein>
    <recommendedName>
        <fullName evidence="1">DISARM protein DrmE C-terminal domain-containing protein</fullName>
    </recommendedName>
</protein>
<sequence length="860" mass="99960">MKNWKSFVSNLGAYNYNSTREDKDKPDYKIPLGDNLSPTTNIFLDLFSNLITEKNLILSFPDNVLKPIPILAHIFAKNQKKSVLIFTSHHRGFKNRNVKEFHNLNYCMLYHYAGSFVFYTNIIGAIRKGVLKTDIKFPKSAGKKKIAIEKQNLIDRLEMNEPKILLFTEDNLNIIEEISEVQIDSKLSTLSDSSIDLGLVIFENVDLYVNSKYTAERFLKWISKYLDSEIKFLFHFSNPNSKFINLVKNKTNSFLIPFNKNLLLDSNLLSKSQEYYSNLEDFPKRKQVIPNYNLDSKILFNSHSVDNKCNVSIVKPLLSLGNFQSLYGYGKSILRNIDGNNVVNKRLFRVSQKLFYSFLDLSVSPLGYKVKYCADNGDCKHLRLVHFLDIFKKNLYKENDPSTQSLLNDFIDCLMSIIFELGKSRHYGEKNSFNRIGKEYKILDIAKNKKKYFGNDKDVIICCYNSGEVALLNEKLIKFNISGVIVKNIHWLHKSLLVNKEDYNLLLPGAVPLKYFSELFMPYDTILIVSYEGYCYEKISKQIESIEYINKADDRFRIESFKEMYEFLGHDDDTGFIESIDKNFEIPTDIDKELNDESFEEDYISLMIKDIFKSSKFNEDFEVSEKIEKEIEKDNRESLEAEENSGVKTIKFKLKNVETGSVIYKKLPVNKSYNYLNDKSEFLEGAPKLIKEGNFLIFVEGDDKKRLLDVIIEIYDLDLAVDKNSIEYWKNKVMNFFIVNNLNYTSFNKKFNEVGGEKTIPATSKWVKGEVLGPQNPHDLFLLGKLIEDDILMENYRFMFQEIEKIRTIHRLTGKRVNAIVKTIVNGKDSIDSTKLGYTGQLFYDKVKQGIYEVIEKTED</sequence>
<gene>
    <name evidence="2" type="ORF">MBBTH_18760</name>
</gene>
<dbReference type="RefSeq" id="WP_116592766.1">
    <property type="nucleotide sequence ID" value="NZ_MZGS01000028.1"/>
</dbReference>
<dbReference type="Pfam" id="PF24957">
    <property type="entry name" value="DrmE_C"/>
    <property type="match status" value="1"/>
</dbReference>
<proteinExistence type="predicted"/>
<dbReference type="EMBL" id="MZGS01000028">
    <property type="protein sequence ID" value="PWB85277.1"/>
    <property type="molecule type" value="Genomic_DNA"/>
</dbReference>
<evidence type="ECO:0000313" key="3">
    <source>
        <dbReference type="Proteomes" id="UP000251717"/>
    </source>
</evidence>
<evidence type="ECO:0000313" key="2">
    <source>
        <dbReference type="EMBL" id="PWB85277.1"/>
    </source>
</evidence>
<feature type="domain" description="DISARM protein DrmE C-terminal" evidence="1">
    <location>
        <begin position="690"/>
        <end position="823"/>
    </location>
</feature>
<dbReference type="Proteomes" id="UP000251717">
    <property type="component" value="Unassembled WGS sequence"/>
</dbReference>
<keyword evidence="3" id="KW-1185">Reference proteome</keyword>
<accession>A0A315XN51</accession>
<reference evidence="2 3" key="1">
    <citation type="submission" date="2017-03" db="EMBL/GenBank/DDBJ databases">
        <title>Genome sequence of Methanobrevibacter thaueri.</title>
        <authorList>
            <person name="Poehlein A."/>
            <person name="Seedorf H."/>
            <person name="Daniel R."/>
        </authorList>
    </citation>
    <scope>NUCLEOTIDE SEQUENCE [LARGE SCALE GENOMIC DNA]</scope>
    <source>
        <strain evidence="2 3">DSM 11995</strain>
    </source>
</reference>